<comment type="caution">
    <text evidence="2">The sequence shown here is derived from an EMBL/GenBank/DDBJ whole genome shotgun (WGS) entry which is preliminary data.</text>
</comment>
<organism evidence="2 3">
    <name type="scientific">Pseudonocardia cypriaca</name>
    <dbReference type="NCBI Taxonomy" id="882449"/>
    <lineage>
        <taxon>Bacteria</taxon>
        <taxon>Bacillati</taxon>
        <taxon>Actinomycetota</taxon>
        <taxon>Actinomycetes</taxon>
        <taxon>Pseudonocardiales</taxon>
        <taxon>Pseudonocardiaceae</taxon>
        <taxon>Pseudonocardia</taxon>
    </lineage>
</organism>
<evidence type="ECO:0000313" key="3">
    <source>
        <dbReference type="Proteomes" id="UP000319818"/>
    </source>
</evidence>
<keyword evidence="1" id="KW-0472">Membrane</keyword>
<protein>
    <recommendedName>
        <fullName evidence="4">Concanavalin A-like lectin/glucanase superfamily protein</fullName>
    </recommendedName>
</protein>
<keyword evidence="1" id="KW-1133">Transmembrane helix</keyword>
<reference evidence="2 3" key="1">
    <citation type="submission" date="2019-06" db="EMBL/GenBank/DDBJ databases">
        <title>Sequencing the genomes of 1000 actinobacteria strains.</title>
        <authorList>
            <person name="Klenk H.-P."/>
        </authorList>
    </citation>
    <scope>NUCLEOTIDE SEQUENCE [LARGE SCALE GENOMIC DNA]</scope>
    <source>
        <strain evidence="2 3">DSM 45511</strain>
    </source>
</reference>
<evidence type="ECO:0008006" key="4">
    <source>
        <dbReference type="Google" id="ProtNLM"/>
    </source>
</evidence>
<dbReference type="Gene3D" id="2.60.120.560">
    <property type="entry name" value="Exo-inulinase, domain 1"/>
    <property type="match status" value="1"/>
</dbReference>
<accession>A0A543FVN4</accession>
<evidence type="ECO:0000256" key="1">
    <source>
        <dbReference type="SAM" id="Phobius"/>
    </source>
</evidence>
<evidence type="ECO:0000313" key="2">
    <source>
        <dbReference type="EMBL" id="TQM37907.1"/>
    </source>
</evidence>
<dbReference type="AlphaFoldDB" id="A0A543FVN4"/>
<keyword evidence="1" id="KW-0812">Transmembrane</keyword>
<name>A0A543FVN4_9PSEU</name>
<gene>
    <name evidence="2" type="ORF">FB388_5126</name>
</gene>
<proteinExistence type="predicted"/>
<dbReference type="EMBL" id="VFPH01000002">
    <property type="protein sequence ID" value="TQM37907.1"/>
    <property type="molecule type" value="Genomic_DNA"/>
</dbReference>
<keyword evidence="3" id="KW-1185">Reference proteome</keyword>
<dbReference type="RefSeq" id="WP_142104654.1">
    <property type="nucleotide sequence ID" value="NZ_VFPH01000002.1"/>
</dbReference>
<sequence length="270" mass="28358">MTTRPDGGPVPPATGPRRRARPVVAAVVAMVAALATALAVARPWEAGGVAVDVPVVALPEAAPPQAAPAPPSPPTATGPLLYEAAMDGTGAGFLDAPATELNPDEETLEHVPGAMRLTAVAEGAYGWARLAVAEGFTTYLAEMDVAVRPGSDVTLCWSLRWAEPRQLAWYWCLATASQTAEFRVFHDGRFTTIGSPVPVPGLQTGRTVRVHVTVDERRLSMHLDGALAAQIDDDQVPVDRTIPGIELSSRRGTGEVEVRALRVWALPGGG</sequence>
<feature type="transmembrane region" description="Helical" evidence="1">
    <location>
        <begin position="20"/>
        <end position="41"/>
    </location>
</feature>
<dbReference type="Proteomes" id="UP000319818">
    <property type="component" value="Unassembled WGS sequence"/>
</dbReference>